<name>A0A8X6UGK0_NEPPI</name>
<evidence type="ECO:0000313" key="1">
    <source>
        <dbReference type="EMBL" id="GFU30665.1"/>
    </source>
</evidence>
<dbReference type="AlphaFoldDB" id="A0A8X6UGK0"/>
<protein>
    <submittedName>
        <fullName evidence="1">Uncharacterized protein</fullName>
    </submittedName>
</protein>
<keyword evidence="2" id="KW-1185">Reference proteome</keyword>
<sequence length="98" mass="11237">MAAPGLNEFENTEMSTCSKWHQRQSPPSAKCNNFDIELNWLLRTSLSVRFIAIWNPPPSYRLKRERSTKRYREGGGGGVCQAISSLSNWSHSSRFRAF</sequence>
<reference evidence="1" key="1">
    <citation type="submission" date="2020-08" db="EMBL/GenBank/DDBJ databases">
        <title>Multicomponent nature underlies the extraordinary mechanical properties of spider dragline silk.</title>
        <authorList>
            <person name="Kono N."/>
            <person name="Nakamura H."/>
            <person name="Mori M."/>
            <person name="Yoshida Y."/>
            <person name="Ohtoshi R."/>
            <person name="Malay A.D."/>
            <person name="Moran D.A.P."/>
            <person name="Tomita M."/>
            <person name="Numata K."/>
            <person name="Arakawa K."/>
        </authorList>
    </citation>
    <scope>NUCLEOTIDE SEQUENCE</scope>
</reference>
<organism evidence="1 2">
    <name type="scientific">Nephila pilipes</name>
    <name type="common">Giant wood spider</name>
    <name type="synonym">Nephila maculata</name>
    <dbReference type="NCBI Taxonomy" id="299642"/>
    <lineage>
        <taxon>Eukaryota</taxon>
        <taxon>Metazoa</taxon>
        <taxon>Ecdysozoa</taxon>
        <taxon>Arthropoda</taxon>
        <taxon>Chelicerata</taxon>
        <taxon>Arachnida</taxon>
        <taxon>Araneae</taxon>
        <taxon>Araneomorphae</taxon>
        <taxon>Entelegynae</taxon>
        <taxon>Araneoidea</taxon>
        <taxon>Nephilidae</taxon>
        <taxon>Nephila</taxon>
    </lineage>
</organism>
<comment type="caution">
    <text evidence="1">The sequence shown here is derived from an EMBL/GenBank/DDBJ whole genome shotgun (WGS) entry which is preliminary data.</text>
</comment>
<dbReference type="EMBL" id="BMAW01129511">
    <property type="protein sequence ID" value="GFU30665.1"/>
    <property type="molecule type" value="Genomic_DNA"/>
</dbReference>
<evidence type="ECO:0000313" key="2">
    <source>
        <dbReference type="Proteomes" id="UP000887013"/>
    </source>
</evidence>
<proteinExistence type="predicted"/>
<dbReference type="Proteomes" id="UP000887013">
    <property type="component" value="Unassembled WGS sequence"/>
</dbReference>
<accession>A0A8X6UGK0</accession>
<gene>
    <name evidence="1" type="ORF">NPIL_294561</name>
</gene>